<dbReference type="EMBL" id="MDZB01000062">
    <property type="protein sequence ID" value="OGX88460.1"/>
    <property type="molecule type" value="Genomic_DNA"/>
</dbReference>
<organism evidence="2 3">
    <name type="scientific">Hymenobacter lapidarius</name>
    <dbReference type="NCBI Taxonomy" id="1908237"/>
    <lineage>
        <taxon>Bacteria</taxon>
        <taxon>Pseudomonadati</taxon>
        <taxon>Bacteroidota</taxon>
        <taxon>Cytophagia</taxon>
        <taxon>Cytophagales</taxon>
        <taxon>Hymenobacteraceae</taxon>
        <taxon>Hymenobacter</taxon>
    </lineage>
</organism>
<feature type="transmembrane region" description="Helical" evidence="1">
    <location>
        <begin position="175"/>
        <end position="198"/>
    </location>
</feature>
<evidence type="ECO:0000313" key="2">
    <source>
        <dbReference type="EMBL" id="OGX88460.1"/>
    </source>
</evidence>
<dbReference type="RefSeq" id="WP_070724884.1">
    <property type="nucleotide sequence ID" value="NZ_MDZB01000062.1"/>
</dbReference>
<feature type="transmembrane region" description="Helical" evidence="1">
    <location>
        <begin position="93"/>
        <end position="118"/>
    </location>
</feature>
<evidence type="ECO:0008006" key="4">
    <source>
        <dbReference type="Google" id="ProtNLM"/>
    </source>
</evidence>
<evidence type="ECO:0000256" key="1">
    <source>
        <dbReference type="SAM" id="Phobius"/>
    </source>
</evidence>
<feature type="transmembrane region" description="Helical" evidence="1">
    <location>
        <begin position="265"/>
        <end position="288"/>
    </location>
</feature>
<name>A0A1G1TC68_9BACT</name>
<dbReference type="STRING" id="1908237.BEN47_08970"/>
<dbReference type="AlphaFoldDB" id="A0A1G1TC68"/>
<dbReference type="Proteomes" id="UP000176294">
    <property type="component" value="Unassembled WGS sequence"/>
</dbReference>
<keyword evidence="1" id="KW-0812">Transmembrane</keyword>
<feature type="transmembrane region" description="Helical" evidence="1">
    <location>
        <begin position="41"/>
        <end position="64"/>
    </location>
</feature>
<sequence length="330" mass="35839">MQPVGKFTQEADFRRERDFGAKVGATFEFVVAQFRPLFKCIAYFVLPGALLGGIGLGLAMGNFMSGWATAAKPNGGPEFVQNAGFNTFTGTSFVGMALAGIGFLTAFLLLSSVVYGFVRVRMRTPAQETVQPAQVWAFVWKRLGSVLGAWLLLGIVLVIGTGVLGGALGLAGPGFVGLLFFPLIWVVVCLTLYFPVLMMEDNGVAAAFRRSFYLMKGKWWSSLGLYMVMSLIMGIVNYVFIIPLYALMIGRTLLGASLNSEILNIGAMTIYGMGWIFTATLPLVAMLFQYFNLVERKEGVGLRLMVDSLGLGAAPQVRNAAYQPDEEGEY</sequence>
<keyword evidence="3" id="KW-1185">Reference proteome</keyword>
<reference evidence="2 3" key="1">
    <citation type="submission" date="2016-08" db="EMBL/GenBank/DDBJ databases">
        <title>Hymenobacter coccineus sp. nov., Hymenobacter lapidarius sp. nov. and Hymenobacter glacialis sp. nov., isolated from Antarctic soil.</title>
        <authorList>
            <person name="Sedlacek I."/>
            <person name="Kralova S."/>
            <person name="Kyrova K."/>
            <person name="Maslanova I."/>
            <person name="Stankova E."/>
            <person name="Vrbovska V."/>
            <person name="Nemec M."/>
            <person name="Bartak M."/>
            <person name="Svec P."/>
            <person name="Busse H.-J."/>
            <person name="Pantucek R."/>
        </authorList>
    </citation>
    <scope>NUCLEOTIDE SEQUENCE [LARGE SCALE GENOMIC DNA]</scope>
    <source>
        <strain evidence="2 3">CCM 8643</strain>
    </source>
</reference>
<proteinExistence type="predicted"/>
<protein>
    <recommendedName>
        <fullName evidence="4">Glycerophosphoryl diester phosphodiesterase membrane domain-containing protein</fullName>
    </recommendedName>
</protein>
<keyword evidence="1" id="KW-1133">Transmembrane helix</keyword>
<evidence type="ECO:0000313" key="3">
    <source>
        <dbReference type="Proteomes" id="UP000176294"/>
    </source>
</evidence>
<feature type="transmembrane region" description="Helical" evidence="1">
    <location>
        <begin position="219"/>
        <end position="245"/>
    </location>
</feature>
<keyword evidence="1" id="KW-0472">Membrane</keyword>
<accession>A0A1G1TC68</accession>
<comment type="caution">
    <text evidence="2">The sequence shown here is derived from an EMBL/GenBank/DDBJ whole genome shotgun (WGS) entry which is preliminary data.</text>
</comment>
<dbReference type="OrthoDB" id="1049480at2"/>
<feature type="transmembrane region" description="Helical" evidence="1">
    <location>
        <begin position="147"/>
        <end position="169"/>
    </location>
</feature>
<gene>
    <name evidence="2" type="ORF">BEN47_08970</name>
</gene>